<sequence length="101" mass="11022">MPEPQRTDGGRTEGEESVSSFSLELMTRDYGSRIIKAIRLCTSRVWGHNSFYGLLKVLNVVLQGPLGLQSEIQDLPFSSGEVTFLDGPGTPSMSPGHIVKN</sequence>
<proteinExistence type="predicted"/>
<name>A0A9Q3BWF9_9BASI</name>
<comment type="caution">
    <text evidence="1">The sequence shown here is derived from an EMBL/GenBank/DDBJ whole genome shotgun (WGS) entry which is preliminary data.</text>
</comment>
<gene>
    <name evidence="1" type="ORF">O181_013461</name>
</gene>
<dbReference type="Proteomes" id="UP000765509">
    <property type="component" value="Unassembled WGS sequence"/>
</dbReference>
<organism evidence="1 2">
    <name type="scientific">Austropuccinia psidii MF-1</name>
    <dbReference type="NCBI Taxonomy" id="1389203"/>
    <lineage>
        <taxon>Eukaryota</taxon>
        <taxon>Fungi</taxon>
        <taxon>Dikarya</taxon>
        <taxon>Basidiomycota</taxon>
        <taxon>Pucciniomycotina</taxon>
        <taxon>Pucciniomycetes</taxon>
        <taxon>Pucciniales</taxon>
        <taxon>Sphaerophragmiaceae</taxon>
        <taxon>Austropuccinia</taxon>
    </lineage>
</organism>
<evidence type="ECO:0000313" key="2">
    <source>
        <dbReference type="Proteomes" id="UP000765509"/>
    </source>
</evidence>
<reference evidence="1" key="1">
    <citation type="submission" date="2021-03" db="EMBL/GenBank/DDBJ databases">
        <title>Draft genome sequence of rust myrtle Austropuccinia psidii MF-1, a brazilian biotype.</title>
        <authorList>
            <person name="Quecine M.C."/>
            <person name="Pachon D.M.R."/>
            <person name="Bonatelli M.L."/>
            <person name="Correr F.H."/>
            <person name="Franceschini L.M."/>
            <person name="Leite T.F."/>
            <person name="Margarido G.R.A."/>
            <person name="Almeida C.A."/>
            <person name="Ferrarezi J.A."/>
            <person name="Labate C.A."/>
        </authorList>
    </citation>
    <scope>NUCLEOTIDE SEQUENCE</scope>
    <source>
        <strain evidence="1">MF-1</strain>
    </source>
</reference>
<evidence type="ECO:0000313" key="1">
    <source>
        <dbReference type="EMBL" id="MBW0473746.1"/>
    </source>
</evidence>
<dbReference type="AlphaFoldDB" id="A0A9Q3BWF9"/>
<protein>
    <submittedName>
        <fullName evidence="1">Uncharacterized protein</fullName>
    </submittedName>
</protein>
<dbReference type="EMBL" id="AVOT02003517">
    <property type="protein sequence ID" value="MBW0473746.1"/>
    <property type="molecule type" value="Genomic_DNA"/>
</dbReference>
<accession>A0A9Q3BWF9</accession>
<keyword evidence="2" id="KW-1185">Reference proteome</keyword>